<feature type="transmembrane region" description="Helical" evidence="6">
    <location>
        <begin position="188"/>
        <end position="207"/>
    </location>
</feature>
<dbReference type="EMBL" id="LN890565">
    <property type="protein sequence ID" value="CUS21617.1"/>
    <property type="molecule type" value="Genomic_DNA"/>
</dbReference>
<evidence type="ECO:0000256" key="6">
    <source>
        <dbReference type="RuleBase" id="RU363053"/>
    </source>
</evidence>
<dbReference type="PANTHER" id="PTHR11266:SF93">
    <property type="entry name" value="INTEGRAL MEMBRANE PROTEIN 25D9-6"/>
    <property type="match status" value="1"/>
</dbReference>
<keyword evidence="5 6" id="KW-0472">Membrane</keyword>
<gene>
    <name evidence="7" type="ORF">LAQU0_S03e06722g</name>
</gene>
<evidence type="ECO:0000256" key="2">
    <source>
        <dbReference type="ARBA" id="ARBA00006824"/>
    </source>
</evidence>
<dbReference type="OrthoDB" id="860at2759"/>
<evidence type="ECO:0000256" key="5">
    <source>
        <dbReference type="ARBA" id="ARBA00023136"/>
    </source>
</evidence>
<proteinExistence type="inferred from homology"/>
<feature type="transmembrane region" description="Helical" evidence="6">
    <location>
        <begin position="78"/>
        <end position="97"/>
    </location>
</feature>
<dbReference type="PANTHER" id="PTHR11266">
    <property type="entry name" value="PEROXISOMAL MEMBRANE PROTEIN 2, PXMP2 MPV17"/>
    <property type="match status" value="1"/>
</dbReference>
<dbReference type="Proteomes" id="UP000236544">
    <property type="component" value="Unassembled WGS sequence"/>
</dbReference>
<keyword evidence="3 6" id="KW-0812">Transmembrane</keyword>
<dbReference type="InterPro" id="IPR007248">
    <property type="entry name" value="Mpv17_PMP22"/>
</dbReference>
<feature type="transmembrane region" description="Helical" evidence="6">
    <location>
        <begin position="117"/>
        <end position="139"/>
    </location>
</feature>
<evidence type="ECO:0000256" key="3">
    <source>
        <dbReference type="ARBA" id="ARBA00022692"/>
    </source>
</evidence>
<evidence type="ECO:0000256" key="4">
    <source>
        <dbReference type="ARBA" id="ARBA00022989"/>
    </source>
</evidence>
<accession>A0A0P1KPY9</accession>
<organism evidence="7 8">
    <name type="scientific">Lachancea quebecensis</name>
    <dbReference type="NCBI Taxonomy" id="1654605"/>
    <lineage>
        <taxon>Eukaryota</taxon>
        <taxon>Fungi</taxon>
        <taxon>Dikarya</taxon>
        <taxon>Ascomycota</taxon>
        <taxon>Saccharomycotina</taxon>
        <taxon>Saccharomycetes</taxon>
        <taxon>Saccharomycetales</taxon>
        <taxon>Saccharomycetaceae</taxon>
        <taxon>Lachancea</taxon>
    </lineage>
</organism>
<name>A0A0P1KPY9_9SACH</name>
<sequence>MTVQPRQASVVTRYNVLLTRYPLLTKMATGAVLSAVSELVSQLTTTSKAKDSNEKRLSMSQKLAHALQKPSYRKLLSMFLYGGLVNAPINHFCYGWITRFTSQNVTPKWKRMAQLCGSWFIVSPIQVFFLVIALTLVNLDQEAYKLSQKLNAVKTSLRSRYGPMFSSSVVSATAFVSIAQQFITPEKWSVFFSFAYAALNTGQNIYLKRGSKDSSKEHTE</sequence>
<reference evidence="8" key="1">
    <citation type="submission" date="2015-10" db="EMBL/GenBank/DDBJ databases">
        <authorList>
            <person name="Devillers H."/>
        </authorList>
    </citation>
    <scope>NUCLEOTIDE SEQUENCE [LARGE SCALE GENOMIC DNA]</scope>
</reference>
<evidence type="ECO:0000256" key="1">
    <source>
        <dbReference type="ARBA" id="ARBA00004141"/>
    </source>
</evidence>
<protein>
    <submittedName>
        <fullName evidence="7">LAQU0S03e06722g1_1</fullName>
    </submittedName>
</protein>
<comment type="similarity">
    <text evidence="2 6">Belongs to the peroxisomal membrane protein PXMP2/4 family.</text>
</comment>
<keyword evidence="4 6" id="KW-1133">Transmembrane helix</keyword>
<keyword evidence="8" id="KW-1185">Reference proteome</keyword>
<evidence type="ECO:0000313" key="7">
    <source>
        <dbReference type="EMBL" id="CUS21617.1"/>
    </source>
</evidence>
<comment type="subcellular location">
    <subcellularLocation>
        <location evidence="1">Membrane</location>
        <topology evidence="1">Multi-pass membrane protein</topology>
    </subcellularLocation>
</comment>
<dbReference type="AlphaFoldDB" id="A0A0P1KPY9"/>
<feature type="transmembrane region" description="Helical" evidence="6">
    <location>
        <begin position="160"/>
        <end position="182"/>
    </location>
</feature>
<evidence type="ECO:0000313" key="8">
    <source>
        <dbReference type="Proteomes" id="UP000236544"/>
    </source>
</evidence>
<dbReference type="GO" id="GO:0005778">
    <property type="term" value="C:peroxisomal membrane"/>
    <property type="evidence" value="ECO:0007669"/>
    <property type="project" value="TreeGrafter"/>
</dbReference>